<organism evidence="1 2">
    <name type="scientific">Citrobacter arsenatis</name>
    <dbReference type="NCBI Taxonomy" id="2546350"/>
    <lineage>
        <taxon>Bacteria</taxon>
        <taxon>Pseudomonadati</taxon>
        <taxon>Pseudomonadota</taxon>
        <taxon>Gammaproteobacteria</taxon>
        <taxon>Enterobacterales</taxon>
        <taxon>Enterobacteriaceae</taxon>
        <taxon>Citrobacter</taxon>
    </lineage>
</organism>
<name>A0A4P6WK26_9ENTR</name>
<protein>
    <submittedName>
        <fullName evidence="1">Uncharacterized protein</fullName>
    </submittedName>
</protein>
<evidence type="ECO:0000313" key="2">
    <source>
        <dbReference type="Proteomes" id="UP000293850"/>
    </source>
</evidence>
<accession>A0A4P6WK26</accession>
<dbReference type="EMBL" id="CP037864">
    <property type="protein sequence ID" value="QBM22346.1"/>
    <property type="molecule type" value="Genomic_DNA"/>
</dbReference>
<dbReference type="Proteomes" id="UP000293850">
    <property type="component" value="Chromosome"/>
</dbReference>
<keyword evidence="2" id="KW-1185">Reference proteome</keyword>
<proteinExistence type="predicted"/>
<evidence type="ECO:0000313" key="1">
    <source>
        <dbReference type="EMBL" id="QBM22346.1"/>
    </source>
</evidence>
<dbReference type="KEGG" id="cars:E1B03_07800"/>
<sequence>MYSKRSLRFEFVNETSSFDESGNNTISISEARATVSFQSAGNLFGTQINVSIFGLGIEMLAALSSKAMGLFGSDTELISMKVFVSETAIFAGYMTSSIANMNAIPNAALMITATANADLQNKPASPFSFNGATPVPDIINAICNAAGYKAYITGLDGLVVTNPHYEGSIFTQLESLCNDVNVAMSVAPPSISFWPQDSTRDDVMPLISPEYGLIGYPIFSNGGLMFQTQFSTLLTTGRNVQIETSLPHASGVYKLTSVNHELSSWVNDGPWHSICIAYRVQGEGGNG</sequence>
<reference evidence="1 2" key="1">
    <citation type="submission" date="2019-03" db="EMBL/GenBank/DDBJ databases">
        <title>Complete genome sequence of an arsenate-respiring bacteria, Citrobacter sp. LY-1.</title>
        <authorList>
            <person name="Wang H."/>
            <person name="Liu Y."/>
            <person name="Li Q."/>
            <person name="Huang J."/>
        </authorList>
    </citation>
    <scope>NUCLEOTIDE SEQUENCE [LARGE SCALE GENOMIC DNA]</scope>
    <source>
        <strain evidence="1 2">LY-1</strain>
    </source>
</reference>
<gene>
    <name evidence="1" type="ORF">E1B03_07800</name>
</gene>
<dbReference type="AlphaFoldDB" id="A0A4P6WK26"/>